<dbReference type="EMBL" id="JAVDTR010000005">
    <property type="protein sequence ID" value="MDR6723624.1"/>
    <property type="molecule type" value="Genomic_DNA"/>
</dbReference>
<accession>A0AAP5GZP3</accession>
<dbReference type="SUPFAM" id="SSF53335">
    <property type="entry name" value="S-adenosyl-L-methionine-dependent methyltransferases"/>
    <property type="match status" value="1"/>
</dbReference>
<keyword evidence="1" id="KW-0489">Methyltransferase</keyword>
<protein>
    <submittedName>
        <fullName evidence="1">SAM-dependent methyltransferase</fullName>
    </submittedName>
</protein>
<gene>
    <name evidence="1" type="ORF">J2W91_002086</name>
</gene>
<sequence length="190" mass="22194">MIDISHIAPTDPIKIIIGASSQSYEGWIQTQENELNLLRLEDWEQSFKDRRIEAILSEHVWEHMTYEEGVQAAKICYKYLHTKGYIRCAVPDGYFANEDYQNLVKIGGPGPLDHPAASHKIVHNHKTITRMFEEAGFEVELLEYWDEDGHFYFQDWNPENGFIYRSSRYDHRNQNGNLGFTSLIVDAIRK</sequence>
<dbReference type="AlphaFoldDB" id="A0AAP5GZP3"/>
<evidence type="ECO:0000313" key="1">
    <source>
        <dbReference type="EMBL" id="MDR6723624.1"/>
    </source>
</evidence>
<proteinExistence type="predicted"/>
<name>A0AAP5GZP3_PAEAM</name>
<evidence type="ECO:0000313" key="2">
    <source>
        <dbReference type="Proteomes" id="UP001254832"/>
    </source>
</evidence>
<dbReference type="InterPro" id="IPR029063">
    <property type="entry name" value="SAM-dependent_MTases_sf"/>
</dbReference>
<dbReference type="RefSeq" id="WP_310139012.1">
    <property type="nucleotide sequence ID" value="NZ_JAVDTR010000005.1"/>
</dbReference>
<reference evidence="1" key="1">
    <citation type="submission" date="2023-07" db="EMBL/GenBank/DDBJ databases">
        <title>Sorghum-associated microbial communities from plants grown in Nebraska, USA.</title>
        <authorList>
            <person name="Schachtman D."/>
        </authorList>
    </citation>
    <scope>NUCLEOTIDE SEQUENCE</scope>
    <source>
        <strain evidence="1">BE80</strain>
    </source>
</reference>
<organism evidence="1 2">
    <name type="scientific">Paenibacillus amylolyticus</name>
    <dbReference type="NCBI Taxonomy" id="1451"/>
    <lineage>
        <taxon>Bacteria</taxon>
        <taxon>Bacillati</taxon>
        <taxon>Bacillota</taxon>
        <taxon>Bacilli</taxon>
        <taxon>Bacillales</taxon>
        <taxon>Paenibacillaceae</taxon>
        <taxon>Paenibacillus</taxon>
    </lineage>
</organism>
<keyword evidence="1" id="KW-0808">Transferase</keyword>
<dbReference type="GO" id="GO:0032259">
    <property type="term" value="P:methylation"/>
    <property type="evidence" value="ECO:0007669"/>
    <property type="project" value="UniProtKB-KW"/>
</dbReference>
<dbReference type="GO" id="GO:0008168">
    <property type="term" value="F:methyltransferase activity"/>
    <property type="evidence" value="ECO:0007669"/>
    <property type="project" value="UniProtKB-KW"/>
</dbReference>
<dbReference type="Gene3D" id="3.40.50.150">
    <property type="entry name" value="Vaccinia Virus protein VP39"/>
    <property type="match status" value="1"/>
</dbReference>
<comment type="caution">
    <text evidence="1">The sequence shown here is derived from an EMBL/GenBank/DDBJ whole genome shotgun (WGS) entry which is preliminary data.</text>
</comment>
<dbReference type="Proteomes" id="UP001254832">
    <property type="component" value="Unassembled WGS sequence"/>
</dbReference>